<evidence type="ECO:0000256" key="5">
    <source>
        <dbReference type="ARBA" id="ARBA00022833"/>
    </source>
</evidence>
<dbReference type="Gene3D" id="3.30.160.60">
    <property type="entry name" value="Classic Zinc Finger"/>
    <property type="match status" value="1"/>
</dbReference>
<dbReference type="PROSITE" id="PS50157">
    <property type="entry name" value="ZINC_FINGER_C2H2_2"/>
    <property type="match status" value="2"/>
</dbReference>
<dbReference type="OrthoDB" id="8922241at2759"/>
<dbReference type="InterPro" id="IPR036236">
    <property type="entry name" value="Znf_C2H2_sf"/>
</dbReference>
<dbReference type="InterPro" id="IPR050589">
    <property type="entry name" value="Ikaros_C2H2-ZF"/>
</dbReference>
<keyword evidence="5" id="KW-0862">Zinc</keyword>
<evidence type="ECO:0000256" key="4">
    <source>
        <dbReference type="ARBA" id="ARBA00022771"/>
    </source>
</evidence>
<evidence type="ECO:0000256" key="1">
    <source>
        <dbReference type="ARBA" id="ARBA00004123"/>
    </source>
</evidence>
<evidence type="ECO:0000256" key="6">
    <source>
        <dbReference type="ARBA" id="ARBA00023125"/>
    </source>
</evidence>
<dbReference type="SUPFAM" id="SSF57667">
    <property type="entry name" value="beta-beta-alpha zinc fingers"/>
    <property type="match status" value="1"/>
</dbReference>
<keyword evidence="11" id="KW-1185">Reference proteome</keyword>
<keyword evidence="3" id="KW-0677">Repeat</keyword>
<keyword evidence="4 8" id="KW-0863">Zinc-finger</keyword>
<dbReference type="SMART" id="SM00355">
    <property type="entry name" value="ZnF_C2H2"/>
    <property type="match status" value="2"/>
</dbReference>
<dbReference type="AlphaFoldDB" id="A0A1R2B958"/>
<gene>
    <name evidence="10" type="ORF">SteCoe_28027</name>
</gene>
<dbReference type="PANTHER" id="PTHR24404:SF114">
    <property type="entry name" value="KLUMPFUSS, ISOFORM B-RELATED"/>
    <property type="match status" value="1"/>
</dbReference>
<evidence type="ECO:0000313" key="11">
    <source>
        <dbReference type="Proteomes" id="UP000187209"/>
    </source>
</evidence>
<evidence type="ECO:0000259" key="9">
    <source>
        <dbReference type="PROSITE" id="PS50157"/>
    </source>
</evidence>
<evidence type="ECO:0000256" key="2">
    <source>
        <dbReference type="ARBA" id="ARBA00022723"/>
    </source>
</evidence>
<feature type="domain" description="C2H2-type" evidence="9">
    <location>
        <begin position="16"/>
        <end position="43"/>
    </location>
</feature>
<evidence type="ECO:0000313" key="10">
    <source>
        <dbReference type="EMBL" id="OMJ73312.1"/>
    </source>
</evidence>
<feature type="domain" description="C2H2-type" evidence="9">
    <location>
        <begin position="44"/>
        <end position="72"/>
    </location>
</feature>
<dbReference type="Proteomes" id="UP000187209">
    <property type="component" value="Unassembled WGS sequence"/>
</dbReference>
<accession>A0A1R2B958</accession>
<comment type="subcellular location">
    <subcellularLocation>
        <location evidence="1">Nucleus</location>
    </subcellularLocation>
</comment>
<protein>
    <recommendedName>
        <fullName evidence="9">C2H2-type domain-containing protein</fullName>
    </recommendedName>
</protein>
<name>A0A1R2B958_9CILI</name>
<dbReference type="GO" id="GO:0005634">
    <property type="term" value="C:nucleus"/>
    <property type="evidence" value="ECO:0007669"/>
    <property type="project" value="UniProtKB-SubCell"/>
</dbReference>
<keyword evidence="2" id="KW-0479">Metal-binding</keyword>
<keyword evidence="7" id="KW-0539">Nucleus</keyword>
<evidence type="ECO:0000256" key="8">
    <source>
        <dbReference type="PROSITE-ProRule" id="PRU00042"/>
    </source>
</evidence>
<evidence type="ECO:0000256" key="7">
    <source>
        <dbReference type="ARBA" id="ARBA00023242"/>
    </source>
</evidence>
<organism evidence="10 11">
    <name type="scientific">Stentor coeruleus</name>
    <dbReference type="NCBI Taxonomy" id="5963"/>
    <lineage>
        <taxon>Eukaryota</taxon>
        <taxon>Sar</taxon>
        <taxon>Alveolata</taxon>
        <taxon>Ciliophora</taxon>
        <taxon>Postciliodesmatophora</taxon>
        <taxon>Heterotrichea</taxon>
        <taxon>Heterotrichida</taxon>
        <taxon>Stentoridae</taxon>
        <taxon>Stentor</taxon>
    </lineage>
</organism>
<dbReference type="EMBL" id="MPUH01000831">
    <property type="protein sequence ID" value="OMJ73312.1"/>
    <property type="molecule type" value="Genomic_DNA"/>
</dbReference>
<dbReference type="PROSITE" id="PS00028">
    <property type="entry name" value="ZINC_FINGER_C2H2_1"/>
    <property type="match status" value="2"/>
</dbReference>
<comment type="caution">
    <text evidence="10">The sequence shown here is derived from an EMBL/GenBank/DDBJ whole genome shotgun (WGS) entry which is preliminary data.</text>
</comment>
<proteinExistence type="predicted"/>
<evidence type="ECO:0000256" key="3">
    <source>
        <dbReference type="ARBA" id="ARBA00022737"/>
    </source>
</evidence>
<keyword evidence="6" id="KW-0238">DNA-binding</keyword>
<dbReference type="GO" id="GO:0008270">
    <property type="term" value="F:zinc ion binding"/>
    <property type="evidence" value="ECO:0007669"/>
    <property type="project" value="UniProtKB-KW"/>
</dbReference>
<reference evidence="10 11" key="1">
    <citation type="submission" date="2016-11" db="EMBL/GenBank/DDBJ databases">
        <title>The macronuclear genome of Stentor coeruleus: a giant cell with tiny introns.</title>
        <authorList>
            <person name="Slabodnick M."/>
            <person name="Ruby J.G."/>
            <person name="Reiff S.B."/>
            <person name="Swart E.C."/>
            <person name="Gosai S."/>
            <person name="Prabakaran S."/>
            <person name="Witkowska E."/>
            <person name="Larue G.E."/>
            <person name="Fisher S."/>
            <person name="Freeman R.M."/>
            <person name="Gunawardena J."/>
            <person name="Chu W."/>
            <person name="Stover N.A."/>
            <person name="Gregory B.D."/>
            <person name="Nowacki M."/>
            <person name="Derisi J."/>
            <person name="Roy S.W."/>
            <person name="Marshall W.F."/>
            <person name="Sood P."/>
        </authorList>
    </citation>
    <scope>NUCLEOTIDE SEQUENCE [LARGE SCALE GENOMIC DNA]</scope>
    <source>
        <strain evidence="10">WM001</strain>
    </source>
</reference>
<dbReference type="GO" id="GO:0003677">
    <property type="term" value="F:DNA binding"/>
    <property type="evidence" value="ECO:0007669"/>
    <property type="project" value="UniProtKB-KW"/>
</dbReference>
<dbReference type="PANTHER" id="PTHR24404">
    <property type="entry name" value="ZINC FINGER PROTEIN"/>
    <property type="match status" value="1"/>
</dbReference>
<dbReference type="InterPro" id="IPR013087">
    <property type="entry name" value="Znf_C2H2_type"/>
</dbReference>
<sequence>MLRTTINMDYRETRPFICEICQRCFKIKKFLKRHYNVHSEERKHKCEFCESNYKYRKGLNRHYKKYHYNYYEAVILSSITKYKKKETSEDIIKQESQDSIELAEVKIEYLSEQEFEEFNEGNMDDDYASMLLGNDSKIFQTSPYPQ</sequence>